<keyword evidence="1" id="KW-1133">Transmembrane helix</keyword>
<reference evidence="2 3" key="2">
    <citation type="submission" date="2008-04" db="EMBL/GenBank/DDBJ databases">
        <authorList>
            <person name="Fulton L."/>
            <person name="Clifton S."/>
            <person name="Fulton B."/>
            <person name="Xu J."/>
            <person name="Minx P."/>
            <person name="Pepin K.H."/>
            <person name="Johnson M."/>
            <person name="Thiruvilangam P."/>
            <person name="Bhonagiri V."/>
            <person name="Nash W.E."/>
            <person name="Mardis E.R."/>
            <person name="Wilson R.K."/>
        </authorList>
    </citation>
    <scope>NUCLEOTIDE SEQUENCE [LARGE SCALE GENOMIC DNA]</scope>
    <source>
        <strain evidence="2 3">DSM 17136</strain>
    </source>
</reference>
<evidence type="ECO:0000313" key="3">
    <source>
        <dbReference type="Proteomes" id="UP000003146"/>
    </source>
</evidence>
<protein>
    <submittedName>
        <fullName evidence="2">Uncharacterized protein</fullName>
    </submittedName>
</protein>
<comment type="caution">
    <text evidence="2">The sequence shown here is derived from an EMBL/GenBank/DDBJ whole genome shotgun (WGS) entry which is preliminary data.</text>
</comment>
<keyword evidence="1" id="KW-0812">Transmembrane</keyword>
<evidence type="ECO:0000313" key="2">
    <source>
        <dbReference type="EMBL" id="EDV00423.1"/>
    </source>
</evidence>
<dbReference type="STRING" id="470145.BACCOP_02510"/>
<accession>B3JKS9</accession>
<dbReference type="Proteomes" id="UP000003146">
    <property type="component" value="Unassembled WGS sequence"/>
</dbReference>
<dbReference type="HOGENOM" id="CLU_3229474_0_0_10"/>
<keyword evidence="1" id="KW-0472">Membrane</keyword>
<proteinExistence type="predicted"/>
<sequence>MESMITRMEVFLNKKGKAAEQKFAEMVIIHYCFIIFFYLVKIL</sequence>
<dbReference type="AlphaFoldDB" id="B3JKS9"/>
<feature type="transmembrane region" description="Helical" evidence="1">
    <location>
        <begin position="23"/>
        <end position="40"/>
    </location>
</feature>
<name>B3JKS9_9BACT</name>
<gene>
    <name evidence="2" type="ORF">BACCOP_02510</name>
</gene>
<evidence type="ECO:0000256" key="1">
    <source>
        <dbReference type="SAM" id="Phobius"/>
    </source>
</evidence>
<dbReference type="EMBL" id="ABIY02000096">
    <property type="protein sequence ID" value="EDV00423.1"/>
    <property type="molecule type" value="Genomic_DNA"/>
</dbReference>
<organism evidence="2 3">
    <name type="scientific">Phocaeicola coprocola DSM 17136</name>
    <dbReference type="NCBI Taxonomy" id="470145"/>
    <lineage>
        <taxon>Bacteria</taxon>
        <taxon>Pseudomonadati</taxon>
        <taxon>Bacteroidota</taxon>
        <taxon>Bacteroidia</taxon>
        <taxon>Bacteroidales</taxon>
        <taxon>Bacteroidaceae</taxon>
        <taxon>Phocaeicola</taxon>
    </lineage>
</organism>
<reference evidence="2 3" key="1">
    <citation type="submission" date="2008-04" db="EMBL/GenBank/DDBJ databases">
        <title>Draft genome sequence of Bacteroides coprocola (DSM 17136).</title>
        <authorList>
            <person name="Sudarsanam P."/>
            <person name="Ley R."/>
            <person name="Guruge J."/>
            <person name="Turnbaugh P.J."/>
            <person name="Mahowald M."/>
            <person name="Liep D."/>
            <person name="Gordon J."/>
        </authorList>
    </citation>
    <scope>NUCLEOTIDE SEQUENCE [LARGE SCALE GENOMIC DNA]</scope>
    <source>
        <strain evidence="2 3">DSM 17136</strain>
    </source>
</reference>